<dbReference type="PANTHER" id="PTHR32322">
    <property type="entry name" value="INNER MEMBRANE TRANSPORTER"/>
    <property type="match status" value="1"/>
</dbReference>
<dbReference type="SUPFAM" id="SSF103481">
    <property type="entry name" value="Multidrug resistance efflux transporter EmrE"/>
    <property type="match status" value="2"/>
</dbReference>
<evidence type="ECO:0000256" key="1">
    <source>
        <dbReference type="ARBA" id="ARBA00004141"/>
    </source>
</evidence>
<organism evidence="8 9">
    <name type="scientific">Leptolyngbya subtilissima DQ-A4</name>
    <dbReference type="NCBI Taxonomy" id="2933933"/>
    <lineage>
        <taxon>Bacteria</taxon>
        <taxon>Bacillati</taxon>
        <taxon>Cyanobacteriota</taxon>
        <taxon>Cyanophyceae</taxon>
        <taxon>Leptolyngbyales</taxon>
        <taxon>Leptolyngbyaceae</taxon>
        <taxon>Leptolyngbya group</taxon>
        <taxon>Leptolyngbya</taxon>
    </lineage>
</organism>
<feature type="transmembrane region" description="Helical" evidence="6">
    <location>
        <begin position="31"/>
        <end position="51"/>
    </location>
</feature>
<evidence type="ECO:0000313" key="8">
    <source>
        <dbReference type="EMBL" id="MEP0950016.1"/>
    </source>
</evidence>
<proteinExistence type="inferred from homology"/>
<evidence type="ECO:0000256" key="5">
    <source>
        <dbReference type="ARBA" id="ARBA00023136"/>
    </source>
</evidence>
<evidence type="ECO:0000259" key="7">
    <source>
        <dbReference type="Pfam" id="PF00892"/>
    </source>
</evidence>
<accession>A0ABV0KB78</accession>
<feature type="transmembrane region" description="Helical" evidence="6">
    <location>
        <begin position="7"/>
        <end position="25"/>
    </location>
</feature>
<evidence type="ECO:0000256" key="2">
    <source>
        <dbReference type="ARBA" id="ARBA00007362"/>
    </source>
</evidence>
<evidence type="ECO:0000313" key="9">
    <source>
        <dbReference type="Proteomes" id="UP001482513"/>
    </source>
</evidence>
<keyword evidence="5 6" id="KW-0472">Membrane</keyword>
<feature type="transmembrane region" description="Helical" evidence="6">
    <location>
        <begin position="270"/>
        <end position="287"/>
    </location>
</feature>
<dbReference type="Proteomes" id="UP001482513">
    <property type="component" value="Unassembled WGS sequence"/>
</dbReference>
<feature type="transmembrane region" description="Helical" evidence="6">
    <location>
        <begin position="215"/>
        <end position="234"/>
    </location>
</feature>
<dbReference type="InterPro" id="IPR000620">
    <property type="entry name" value="EamA_dom"/>
</dbReference>
<keyword evidence="9" id="KW-1185">Reference proteome</keyword>
<feature type="transmembrane region" description="Helical" evidence="6">
    <location>
        <begin position="94"/>
        <end position="113"/>
    </location>
</feature>
<comment type="similarity">
    <text evidence="2">Belongs to the EamA transporter family.</text>
</comment>
<feature type="transmembrane region" description="Helical" evidence="6">
    <location>
        <begin position="246"/>
        <end position="264"/>
    </location>
</feature>
<dbReference type="EMBL" id="JAMPKX010000018">
    <property type="protein sequence ID" value="MEP0950016.1"/>
    <property type="molecule type" value="Genomic_DNA"/>
</dbReference>
<feature type="transmembrane region" description="Helical" evidence="6">
    <location>
        <begin position="149"/>
        <end position="170"/>
    </location>
</feature>
<feature type="domain" description="EamA" evidence="7">
    <location>
        <begin position="2"/>
        <end position="136"/>
    </location>
</feature>
<dbReference type="InterPro" id="IPR050638">
    <property type="entry name" value="AA-Vitamin_Transporters"/>
</dbReference>
<name>A0ABV0KB78_9CYAN</name>
<evidence type="ECO:0000256" key="4">
    <source>
        <dbReference type="ARBA" id="ARBA00022989"/>
    </source>
</evidence>
<dbReference type="RefSeq" id="WP_190706819.1">
    <property type="nucleotide sequence ID" value="NZ_JAMPKX010000018.1"/>
</dbReference>
<comment type="subcellular location">
    <subcellularLocation>
        <location evidence="1">Membrane</location>
        <topology evidence="1">Multi-pass membrane protein</topology>
    </subcellularLocation>
</comment>
<evidence type="ECO:0000256" key="3">
    <source>
        <dbReference type="ARBA" id="ARBA00022692"/>
    </source>
</evidence>
<sequence>MIIYLKLLVTMVLWGGTFIAGRLVVQDMGAFAAAFCRFAIAFLALIVLTYTVEGSLPKPPRKLWLPIALLGLTGIFAYNVFFFSGLKTVEAGRAALIIALNPVAIALGAAFFFKDPLSRVKLLGIGLSLLGAAVVISDGDPARLLRGDVGIGELFMLGCVVSWMGYSLLGKTVMKELSPLAATTYACGIGTLLLLGPALKEGLGDAIASASPTTWGGLLYLGLLGSAVGFTWYYDGVRQLGPARAGVFINLVPVFAIALAALFLQETPTSSLLLGGSLVIAGVVITNREGKRTKM</sequence>
<dbReference type="InterPro" id="IPR037185">
    <property type="entry name" value="EmrE-like"/>
</dbReference>
<dbReference type="Gene3D" id="1.10.3730.20">
    <property type="match status" value="1"/>
</dbReference>
<feature type="transmembrane region" description="Helical" evidence="6">
    <location>
        <begin position="63"/>
        <end position="82"/>
    </location>
</feature>
<keyword evidence="4 6" id="KW-1133">Transmembrane helix</keyword>
<comment type="caution">
    <text evidence="8">The sequence shown here is derived from an EMBL/GenBank/DDBJ whole genome shotgun (WGS) entry which is preliminary data.</text>
</comment>
<reference evidence="8 9" key="1">
    <citation type="submission" date="2022-04" db="EMBL/GenBank/DDBJ databases">
        <title>Positive selection, recombination, and allopatry shape intraspecific diversity of widespread and dominant cyanobacteria.</title>
        <authorList>
            <person name="Wei J."/>
            <person name="Shu W."/>
            <person name="Hu C."/>
        </authorList>
    </citation>
    <scope>NUCLEOTIDE SEQUENCE [LARGE SCALE GENOMIC DNA]</scope>
    <source>
        <strain evidence="8 9">DQ-A4</strain>
    </source>
</reference>
<gene>
    <name evidence="8" type="ORF">NC992_24300</name>
</gene>
<feature type="domain" description="EamA" evidence="7">
    <location>
        <begin position="151"/>
        <end position="287"/>
    </location>
</feature>
<keyword evidence="3 6" id="KW-0812">Transmembrane</keyword>
<feature type="transmembrane region" description="Helical" evidence="6">
    <location>
        <begin position="177"/>
        <end position="195"/>
    </location>
</feature>
<protein>
    <submittedName>
        <fullName evidence="8">DMT family transporter</fullName>
    </submittedName>
</protein>
<feature type="transmembrane region" description="Helical" evidence="6">
    <location>
        <begin position="120"/>
        <end position="137"/>
    </location>
</feature>
<dbReference type="Pfam" id="PF00892">
    <property type="entry name" value="EamA"/>
    <property type="match status" value="2"/>
</dbReference>
<dbReference type="PANTHER" id="PTHR32322:SF2">
    <property type="entry name" value="EAMA DOMAIN-CONTAINING PROTEIN"/>
    <property type="match status" value="1"/>
</dbReference>
<evidence type="ECO:0000256" key="6">
    <source>
        <dbReference type="SAM" id="Phobius"/>
    </source>
</evidence>